<keyword evidence="1" id="KW-0812">Transmembrane</keyword>
<sequence>MDIDKQIQALEGKSIPISLGSKTVFMKIGISLIISIVFLYALRPYYLLKIEADPTEKKCVAKINMKYFTITTIIFTGGIFYLLQQMNVFTD</sequence>
<reference evidence="2" key="1">
    <citation type="journal article" date="2020" name="Nature">
        <title>Giant virus diversity and host interactions through global metagenomics.</title>
        <authorList>
            <person name="Schulz F."/>
            <person name="Roux S."/>
            <person name="Paez-Espino D."/>
            <person name="Jungbluth S."/>
            <person name="Walsh D.A."/>
            <person name="Denef V.J."/>
            <person name="McMahon K.D."/>
            <person name="Konstantinidis K.T."/>
            <person name="Eloe-Fadrosh E.A."/>
            <person name="Kyrpides N.C."/>
            <person name="Woyke T."/>
        </authorList>
    </citation>
    <scope>NUCLEOTIDE SEQUENCE</scope>
    <source>
        <strain evidence="2">GVMAG-M-3300023174-207</strain>
    </source>
</reference>
<evidence type="ECO:0000313" key="2">
    <source>
        <dbReference type="EMBL" id="QHT16889.1"/>
    </source>
</evidence>
<accession>A0A6C0DM06</accession>
<dbReference type="EMBL" id="MN739627">
    <property type="protein sequence ID" value="QHT16889.1"/>
    <property type="molecule type" value="Genomic_DNA"/>
</dbReference>
<organism evidence="2">
    <name type="scientific">viral metagenome</name>
    <dbReference type="NCBI Taxonomy" id="1070528"/>
    <lineage>
        <taxon>unclassified sequences</taxon>
        <taxon>metagenomes</taxon>
        <taxon>organismal metagenomes</taxon>
    </lineage>
</organism>
<name>A0A6C0DM06_9ZZZZ</name>
<protein>
    <submittedName>
        <fullName evidence="2">Uncharacterized protein</fullName>
    </submittedName>
</protein>
<feature type="transmembrane region" description="Helical" evidence="1">
    <location>
        <begin position="63"/>
        <end position="83"/>
    </location>
</feature>
<keyword evidence="1" id="KW-0472">Membrane</keyword>
<keyword evidence="1" id="KW-1133">Transmembrane helix</keyword>
<feature type="transmembrane region" description="Helical" evidence="1">
    <location>
        <begin position="24"/>
        <end position="42"/>
    </location>
</feature>
<dbReference type="AlphaFoldDB" id="A0A6C0DM06"/>
<evidence type="ECO:0000256" key="1">
    <source>
        <dbReference type="SAM" id="Phobius"/>
    </source>
</evidence>
<proteinExistence type="predicted"/>